<dbReference type="Proteomes" id="UP001490365">
    <property type="component" value="Unassembled WGS sequence"/>
</dbReference>
<sequence>MTAGRGDRVAPPAPGGHWEVRFADAASAKGWENLAQQARENTYRAWITLRTDTGPAVETPRRHRLKGGLAHGTHRGQTREQWQIEVTGGGRVWYLLDTGPGDLLDHLRGQGSGHPRATDRH</sequence>
<dbReference type="EMBL" id="JBEOZM010000014">
    <property type="protein sequence ID" value="MER6270975.1"/>
    <property type="molecule type" value="Genomic_DNA"/>
</dbReference>
<name>A0ABV1TLR4_9ACTN</name>
<accession>A0ABV1TLR4</accession>
<organism evidence="1 2">
    <name type="scientific">Streptomyces sp. 900105755</name>
    <dbReference type="NCBI Taxonomy" id="3154389"/>
    <lineage>
        <taxon>Bacteria</taxon>
        <taxon>Bacillati</taxon>
        <taxon>Actinomycetota</taxon>
        <taxon>Actinomycetes</taxon>
        <taxon>Kitasatosporales</taxon>
        <taxon>Streptomycetaceae</taxon>
        <taxon>Streptomyces</taxon>
    </lineage>
</organism>
<reference evidence="1 2" key="1">
    <citation type="submission" date="2024-06" db="EMBL/GenBank/DDBJ databases">
        <title>The Natural Products Discovery Center: Release of the First 8490 Sequenced Strains for Exploring Actinobacteria Biosynthetic Diversity.</title>
        <authorList>
            <person name="Kalkreuter E."/>
            <person name="Kautsar S.A."/>
            <person name="Yang D."/>
            <person name="Bader C.D."/>
            <person name="Teijaro C.N."/>
            <person name="Fluegel L."/>
            <person name="Davis C.M."/>
            <person name="Simpson J.R."/>
            <person name="Lauterbach L."/>
            <person name="Steele A.D."/>
            <person name="Gui C."/>
            <person name="Meng S."/>
            <person name="Li G."/>
            <person name="Viehrig K."/>
            <person name="Ye F."/>
            <person name="Su P."/>
            <person name="Kiefer A.F."/>
            <person name="Nichols A."/>
            <person name="Cepeda A.J."/>
            <person name="Yan W."/>
            <person name="Fan B."/>
            <person name="Jiang Y."/>
            <person name="Adhikari A."/>
            <person name="Zheng C.-J."/>
            <person name="Schuster L."/>
            <person name="Cowan T.M."/>
            <person name="Smanski M.J."/>
            <person name="Chevrette M.G."/>
            <person name="De Carvalho L.P.S."/>
            <person name="Shen B."/>
        </authorList>
    </citation>
    <scope>NUCLEOTIDE SEQUENCE [LARGE SCALE GENOMIC DNA]</scope>
    <source>
        <strain evidence="1 2">NPDC001694</strain>
    </source>
</reference>
<comment type="caution">
    <text evidence="1">The sequence shown here is derived from an EMBL/GenBank/DDBJ whole genome shotgun (WGS) entry which is preliminary data.</text>
</comment>
<gene>
    <name evidence="1" type="ORF">ABT211_27325</name>
</gene>
<proteinExistence type="predicted"/>
<dbReference type="RefSeq" id="WP_351959395.1">
    <property type="nucleotide sequence ID" value="NZ_JBEOZM010000014.1"/>
</dbReference>
<protein>
    <submittedName>
        <fullName evidence="1">Uncharacterized protein</fullName>
    </submittedName>
</protein>
<evidence type="ECO:0000313" key="2">
    <source>
        <dbReference type="Proteomes" id="UP001490365"/>
    </source>
</evidence>
<keyword evidence="2" id="KW-1185">Reference proteome</keyword>
<evidence type="ECO:0000313" key="1">
    <source>
        <dbReference type="EMBL" id="MER6270975.1"/>
    </source>
</evidence>